<dbReference type="InterPro" id="IPR002035">
    <property type="entry name" value="VWF_A"/>
</dbReference>
<dbReference type="Gene3D" id="3.40.50.410">
    <property type="entry name" value="von Willebrand factor, type A domain"/>
    <property type="match status" value="1"/>
</dbReference>
<organism evidence="11 12">
    <name type="scientific">Albula goreensis</name>
    <dbReference type="NCBI Taxonomy" id="1534307"/>
    <lineage>
        <taxon>Eukaryota</taxon>
        <taxon>Metazoa</taxon>
        <taxon>Chordata</taxon>
        <taxon>Craniata</taxon>
        <taxon>Vertebrata</taxon>
        <taxon>Euteleostomi</taxon>
        <taxon>Actinopterygii</taxon>
        <taxon>Neopterygii</taxon>
        <taxon>Teleostei</taxon>
        <taxon>Albuliformes</taxon>
        <taxon>Albulidae</taxon>
        <taxon>Albula</taxon>
    </lineage>
</organism>
<dbReference type="SUPFAM" id="SSF53300">
    <property type="entry name" value="vWA-like"/>
    <property type="match status" value="1"/>
</dbReference>
<evidence type="ECO:0000256" key="5">
    <source>
        <dbReference type="ARBA" id="ARBA00022729"/>
    </source>
</evidence>
<keyword evidence="4" id="KW-0646">Protease inhibitor</keyword>
<comment type="caution">
    <text evidence="11">The sequence shown here is derived from an EMBL/GenBank/DDBJ whole genome shotgun (WGS) entry which is preliminary data.</text>
</comment>
<sequence length="906" mass="99880">MLSAPGVVLLFTVLLGFSSLGLASETNDLDIYSFYVNSTVSSRYAVTVITSRVANRANESREVDFHVELPKNAFISKFTMTIDGKAYDGVVKKKEEAQQQYSRAVSRGESAGLVSVVGRKLEEFKTSVTVAAHSKVSFELTYEELLKRRLGKYELLIKAKPKQVVKDFKIDVRIFERQGISFLETKGGLASNDLESAVSTSKRDKEALVNFSPSVEQQKQCSGCADKGLSGELLVIYDVNRPKSAGDLQVVNGYFVHYFAPTGLSRIPKNVVFIIDQSGSMSGTKMKQTREAMLKILDDLYEEDHFGLITFDGSVTTWKDNLVPVNSDYLALARTFVKKINSRGMTDIHAAVLKGVEMLSRFGESGSPKGSTSIIILLTDGDPTSGVTNLGEIKANVKDAIRERYTLYCLGFGFDVNFKFLETMALENGGLARRIYEDSDAALQLQGFYEEVATPLLLEVQMKYSGALSTTQTSFGQYYDGSEIVVAGQITDNDLEKFTAEVKAKMKDNDVTFSEEITQSKGDSKTLDHYIFDTYIQRLWAYLTVQQLLEKQVLLTEEQQVAVREQVLALSLNYSFVTPLTSMVVTKPEGEQAQVAHKPKEGEAHSKPVISFRSSHRSNTAAYPSVRLLSADTVDGFGPALRSGKARTHRFRQGSAPYDHHPPVFRSFSILQQPPTAKNFLQKPTYASPTLVTVIKVLLPTQGQNTSICFDVEAQTNRIPRNPVLTLLYDPATGISITGEMLQGQHLHAIGVRHKDGCYMKANTTAIVVTQQGIESVFSWADLGMSHQCDGITLNLHDEVLLADMGKVHLRILRHKDGQSNFLWTALSLQAPIPGAKGLLGNSPISYVLKETTSTISAKLEILGKEVMGRRVSAVDYSIHSKPTVDCWLVPFSSVVPGSLQDVLSS</sequence>
<keyword evidence="7" id="KW-0325">Glycoprotein</keyword>
<keyword evidence="12" id="KW-1185">Reference proteome</keyword>
<evidence type="ECO:0000256" key="8">
    <source>
        <dbReference type="SAM" id="SignalP"/>
    </source>
</evidence>
<evidence type="ECO:0000256" key="1">
    <source>
        <dbReference type="ARBA" id="ARBA00004613"/>
    </source>
</evidence>
<dbReference type="GO" id="GO:0005576">
    <property type="term" value="C:extracellular region"/>
    <property type="evidence" value="ECO:0007669"/>
    <property type="project" value="UniProtKB-SubCell"/>
</dbReference>
<dbReference type="AlphaFoldDB" id="A0A8T3DEM4"/>
<evidence type="ECO:0000256" key="6">
    <source>
        <dbReference type="ARBA" id="ARBA00022900"/>
    </source>
</evidence>
<accession>A0A8T3DEM4</accession>
<comment type="subcellular location">
    <subcellularLocation>
        <location evidence="1">Secreted</location>
    </subcellularLocation>
</comment>
<keyword evidence="5 8" id="KW-0732">Signal</keyword>
<evidence type="ECO:0000256" key="3">
    <source>
        <dbReference type="ARBA" id="ARBA00022525"/>
    </source>
</evidence>
<dbReference type="Pfam" id="PF08487">
    <property type="entry name" value="VIT"/>
    <property type="match status" value="1"/>
</dbReference>
<protein>
    <recommendedName>
        <fullName evidence="13">Inter-alpha-trypsin inhibitor heavy chain H3-like</fullName>
    </recommendedName>
</protein>
<dbReference type="InterPro" id="IPR036465">
    <property type="entry name" value="vWFA_dom_sf"/>
</dbReference>
<feature type="signal peptide" evidence="8">
    <location>
        <begin position="1"/>
        <end position="23"/>
    </location>
</feature>
<evidence type="ECO:0000313" key="11">
    <source>
        <dbReference type="EMBL" id="KAI1892945.1"/>
    </source>
</evidence>
<keyword evidence="6" id="KW-0722">Serine protease inhibitor</keyword>
<evidence type="ECO:0000256" key="7">
    <source>
        <dbReference type="ARBA" id="ARBA00023180"/>
    </source>
</evidence>
<feature type="domain" description="VWFA" evidence="9">
    <location>
        <begin position="270"/>
        <end position="452"/>
    </location>
</feature>
<feature type="domain" description="VIT" evidence="10">
    <location>
        <begin position="15"/>
        <end position="144"/>
    </location>
</feature>
<dbReference type="Proteomes" id="UP000829720">
    <property type="component" value="Unassembled WGS sequence"/>
</dbReference>
<dbReference type="EMBL" id="JAERUA010000012">
    <property type="protein sequence ID" value="KAI1892945.1"/>
    <property type="molecule type" value="Genomic_DNA"/>
</dbReference>
<dbReference type="Pfam" id="PF00092">
    <property type="entry name" value="VWA"/>
    <property type="match status" value="1"/>
</dbReference>
<evidence type="ECO:0000313" key="12">
    <source>
        <dbReference type="Proteomes" id="UP000829720"/>
    </source>
</evidence>
<dbReference type="PROSITE" id="PS51468">
    <property type="entry name" value="VIT"/>
    <property type="match status" value="1"/>
</dbReference>
<evidence type="ECO:0008006" key="13">
    <source>
        <dbReference type="Google" id="ProtNLM"/>
    </source>
</evidence>
<dbReference type="PROSITE" id="PS50234">
    <property type="entry name" value="VWFA"/>
    <property type="match status" value="1"/>
</dbReference>
<dbReference type="PANTHER" id="PTHR10338">
    <property type="entry name" value="INTER-ALPHA-TRYPSIN INHIBITOR HEAVY CHAIN FAMILY MEMBER"/>
    <property type="match status" value="1"/>
</dbReference>
<dbReference type="FunFam" id="3.40.50.410:FF:000013">
    <property type="entry name" value="inter-alpha-trypsin inhibitor heavy chain H2"/>
    <property type="match status" value="1"/>
</dbReference>
<comment type="similarity">
    <text evidence="2">Belongs to the ITIH family.</text>
</comment>
<name>A0A8T3DEM4_9TELE</name>
<evidence type="ECO:0000259" key="10">
    <source>
        <dbReference type="PROSITE" id="PS51468"/>
    </source>
</evidence>
<proteinExistence type="inferred from homology"/>
<evidence type="ECO:0000259" key="9">
    <source>
        <dbReference type="PROSITE" id="PS50234"/>
    </source>
</evidence>
<dbReference type="PANTHER" id="PTHR10338:SF119">
    <property type="entry name" value="INTER-ALPHA-TRYPSIN INHIBITOR HEAVY CHAIN H4"/>
    <property type="match status" value="1"/>
</dbReference>
<dbReference type="OrthoDB" id="299997at2759"/>
<feature type="chain" id="PRO_5035872215" description="Inter-alpha-trypsin inhibitor heavy chain H3-like" evidence="8">
    <location>
        <begin position="24"/>
        <end position="906"/>
    </location>
</feature>
<dbReference type="InterPro" id="IPR013694">
    <property type="entry name" value="VIT"/>
</dbReference>
<gene>
    <name evidence="11" type="ORF">AGOR_G00138730</name>
</gene>
<reference evidence="11" key="1">
    <citation type="submission" date="2021-01" db="EMBL/GenBank/DDBJ databases">
        <authorList>
            <person name="Zahm M."/>
            <person name="Roques C."/>
            <person name="Cabau C."/>
            <person name="Klopp C."/>
            <person name="Donnadieu C."/>
            <person name="Jouanno E."/>
            <person name="Lampietro C."/>
            <person name="Louis A."/>
            <person name="Herpin A."/>
            <person name="Echchiki A."/>
            <person name="Berthelot C."/>
            <person name="Parey E."/>
            <person name="Roest-Crollius H."/>
            <person name="Braasch I."/>
            <person name="Postlethwait J."/>
            <person name="Bobe J."/>
            <person name="Montfort J."/>
            <person name="Bouchez O."/>
            <person name="Begum T."/>
            <person name="Mejri S."/>
            <person name="Adams A."/>
            <person name="Chen W.-J."/>
            <person name="Guiguen Y."/>
        </authorList>
    </citation>
    <scope>NUCLEOTIDE SEQUENCE</scope>
    <source>
        <tissue evidence="11">Blood</tissue>
    </source>
</reference>
<evidence type="ECO:0000256" key="2">
    <source>
        <dbReference type="ARBA" id="ARBA00010158"/>
    </source>
</evidence>
<evidence type="ECO:0000256" key="4">
    <source>
        <dbReference type="ARBA" id="ARBA00022690"/>
    </source>
</evidence>
<dbReference type="GO" id="GO:0004867">
    <property type="term" value="F:serine-type endopeptidase inhibitor activity"/>
    <property type="evidence" value="ECO:0007669"/>
    <property type="project" value="UniProtKB-KW"/>
</dbReference>
<dbReference type="SMART" id="SM00609">
    <property type="entry name" value="VIT"/>
    <property type="match status" value="1"/>
</dbReference>
<dbReference type="SMART" id="SM00327">
    <property type="entry name" value="VWA"/>
    <property type="match status" value="1"/>
</dbReference>
<keyword evidence="3" id="KW-0964">Secreted</keyword>
<dbReference type="InterPro" id="IPR050934">
    <property type="entry name" value="ITIH"/>
</dbReference>